<protein>
    <submittedName>
        <fullName evidence="8">Alpha-glucosidase</fullName>
    </submittedName>
</protein>
<dbReference type="AlphaFoldDB" id="A0A939BBM3"/>
<dbReference type="Proteomes" id="UP000713880">
    <property type="component" value="Unassembled WGS sequence"/>
</dbReference>
<dbReference type="Gene3D" id="2.60.40.4040">
    <property type="match status" value="1"/>
</dbReference>
<gene>
    <name evidence="8" type="ORF">H6A13_03920</name>
</gene>
<dbReference type="GO" id="GO:0030246">
    <property type="term" value="F:carbohydrate binding"/>
    <property type="evidence" value="ECO:0007669"/>
    <property type="project" value="InterPro"/>
</dbReference>
<dbReference type="GO" id="GO:0004553">
    <property type="term" value="F:hydrolase activity, hydrolyzing O-glycosyl compounds"/>
    <property type="evidence" value="ECO:0007669"/>
    <property type="project" value="InterPro"/>
</dbReference>
<dbReference type="SUPFAM" id="SSF51011">
    <property type="entry name" value="Glycosyl hydrolase domain"/>
    <property type="match status" value="1"/>
</dbReference>
<comment type="caution">
    <text evidence="8">The sequence shown here is derived from an EMBL/GenBank/DDBJ whole genome shotgun (WGS) entry which is preliminary data.</text>
</comment>
<accession>A0A939BBM3</accession>
<evidence type="ECO:0000313" key="9">
    <source>
        <dbReference type="Proteomes" id="UP000713880"/>
    </source>
</evidence>
<dbReference type="PROSITE" id="PS00129">
    <property type="entry name" value="GLYCOSYL_HYDROL_F31_1"/>
    <property type="match status" value="1"/>
</dbReference>
<dbReference type="SUPFAM" id="SSF74650">
    <property type="entry name" value="Galactose mutarotase-like"/>
    <property type="match status" value="1"/>
</dbReference>
<dbReference type="InterPro" id="IPR048395">
    <property type="entry name" value="Glyco_hydro_31_C"/>
</dbReference>
<dbReference type="InterPro" id="IPR030458">
    <property type="entry name" value="Glyco_hydro_31_AS"/>
</dbReference>
<dbReference type="InterPro" id="IPR025887">
    <property type="entry name" value="Glyco_hydro_31_N_dom"/>
</dbReference>
<dbReference type="InterPro" id="IPR017853">
    <property type="entry name" value="GH"/>
</dbReference>
<dbReference type="EMBL" id="JACJLV010000008">
    <property type="protein sequence ID" value="MBM6826256.1"/>
    <property type="molecule type" value="Genomic_DNA"/>
</dbReference>
<keyword evidence="3 4" id="KW-0326">Glycosidase</keyword>
<evidence type="ECO:0000259" key="5">
    <source>
        <dbReference type="Pfam" id="PF01055"/>
    </source>
</evidence>
<feature type="domain" description="Glycosyl hydrolase family 31 C-terminal" evidence="7">
    <location>
        <begin position="524"/>
        <end position="613"/>
    </location>
</feature>
<keyword evidence="9" id="KW-1185">Reference proteome</keyword>
<evidence type="ECO:0000259" key="6">
    <source>
        <dbReference type="Pfam" id="PF13802"/>
    </source>
</evidence>
<dbReference type="InterPro" id="IPR011013">
    <property type="entry name" value="Gal_mutarotase_sf_dom"/>
</dbReference>
<dbReference type="CDD" id="cd14752">
    <property type="entry name" value="GH31_N"/>
    <property type="match status" value="1"/>
</dbReference>
<sequence length="686" mass="78748">MVRKFTFGRPFPTDAVVKTYPAQEGTLPYFTNTEESLVLTLEKGAPVYGLGEQVRGINKRGWIYTSNCTDNPHHTETTRSLYGAHNFLIIGGASPFGIFIDYPGTLTFDIGYTRSDTLRITPEDWNLDIYLIETEDHLPASIVHTFRQMIGRSYIPPKWAFGYGQSRWGYKDEADFREVAETYAENGFPLDAIYMDIDYMERYKDFTVSRERFPDFPGLVNDLKEQGVHLVPIIDAGVKIEEGYPVYEEGVEKGYFCKEEDGTPFVGAVWPGKAHFPDMLNPEARRWFGLHYKYLLDQGIEGFWNDMNEPAIFYSEKRLNKVFDEVAELKGQNLDLEKNDRFLGLVNTLANHPEDYRSFYHEPGNGMERVRHDKVHNLYGYNMTRAAGEAFEELEPDKRILMFSRASYIGMHRYGGIWQGDNMAWWSHLLMNIKMMPSLNMCGFLYTGADLGGFGGDTTEDLVLRWLQFGIFTPLMRNHSAMGTREQELYRFSNMESAKKILELRYCLLPYLYSEYMKAALHDEMLFRPLAFDYPQDTQAVQVEDQLLLGESLMLAPVYQPNAEGRYVYLPEDMLLITTTGPEDIRLKLMTAGHHYVPVAENELIFFLRKGHLLPLAAPAKNTAAVDDTRLQVIAWPGTEASYTLYSDDGVSKDYENPENLSDIQLSSDGRITYTGALERNLTLWN</sequence>
<name>A0A939BBM3_9CLOT</name>
<dbReference type="Gene3D" id="2.60.40.1760">
    <property type="entry name" value="glycosyl hydrolase (family 31)"/>
    <property type="match status" value="1"/>
</dbReference>
<evidence type="ECO:0000313" key="8">
    <source>
        <dbReference type="EMBL" id="MBM6826256.1"/>
    </source>
</evidence>
<dbReference type="InterPro" id="IPR000322">
    <property type="entry name" value="Glyco_hydro_31_TIM"/>
</dbReference>
<organism evidence="8 9">
    <name type="scientific">Mordavella massiliensis</name>
    <dbReference type="NCBI Taxonomy" id="1871024"/>
    <lineage>
        <taxon>Bacteria</taxon>
        <taxon>Bacillati</taxon>
        <taxon>Bacillota</taxon>
        <taxon>Clostridia</taxon>
        <taxon>Eubacteriales</taxon>
        <taxon>Clostridiaceae</taxon>
        <taxon>Mordavella</taxon>
    </lineage>
</organism>
<dbReference type="CDD" id="cd06604">
    <property type="entry name" value="GH31_glucosidase_II_MalA"/>
    <property type="match status" value="1"/>
</dbReference>
<dbReference type="RefSeq" id="WP_204908309.1">
    <property type="nucleotide sequence ID" value="NZ_JACJLV010000008.1"/>
</dbReference>
<dbReference type="PANTHER" id="PTHR22762">
    <property type="entry name" value="ALPHA-GLUCOSIDASE"/>
    <property type="match status" value="1"/>
</dbReference>
<evidence type="ECO:0000256" key="4">
    <source>
        <dbReference type="RuleBase" id="RU361185"/>
    </source>
</evidence>
<keyword evidence="2 4" id="KW-0378">Hydrolase</keyword>
<proteinExistence type="inferred from homology"/>
<dbReference type="Pfam" id="PF13802">
    <property type="entry name" value="Gal_mutarotas_2"/>
    <property type="match status" value="1"/>
</dbReference>
<dbReference type="SUPFAM" id="SSF51445">
    <property type="entry name" value="(Trans)glycosidases"/>
    <property type="match status" value="1"/>
</dbReference>
<dbReference type="Pfam" id="PF01055">
    <property type="entry name" value="Glyco_hydro_31_2nd"/>
    <property type="match status" value="1"/>
</dbReference>
<feature type="domain" description="Glycoside hydrolase family 31 TIM barrel" evidence="5">
    <location>
        <begin position="154"/>
        <end position="514"/>
    </location>
</feature>
<feature type="domain" description="Glycoside hydrolase family 31 N-terminal" evidence="6">
    <location>
        <begin position="37"/>
        <end position="109"/>
    </location>
</feature>
<reference evidence="8" key="1">
    <citation type="submission" date="2020-08" db="EMBL/GenBank/DDBJ databases">
        <authorList>
            <person name="Cejkova D."/>
            <person name="Kubasova T."/>
            <person name="Jahodarova E."/>
            <person name="Rychlik I."/>
        </authorList>
    </citation>
    <scope>NUCLEOTIDE SEQUENCE</scope>
    <source>
        <strain evidence="8">An420c</strain>
    </source>
</reference>
<dbReference type="Gene3D" id="3.20.20.80">
    <property type="entry name" value="Glycosidases"/>
    <property type="match status" value="1"/>
</dbReference>
<dbReference type="GO" id="GO:0005975">
    <property type="term" value="P:carbohydrate metabolic process"/>
    <property type="evidence" value="ECO:0007669"/>
    <property type="project" value="InterPro"/>
</dbReference>
<evidence type="ECO:0000256" key="1">
    <source>
        <dbReference type="ARBA" id="ARBA00007806"/>
    </source>
</evidence>
<dbReference type="PANTHER" id="PTHR22762:SF120">
    <property type="entry name" value="HETEROGLYCAN GLUCOSIDASE 1"/>
    <property type="match status" value="1"/>
</dbReference>
<evidence type="ECO:0000256" key="3">
    <source>
        <dbReference type="ARBA" id="ARBA00023295"/>
    </source>
</evidence>
<evidence type="ECO:0000256" key="2">
    <source>
        <dbReference type="ARBA" id="ARBA00022801"/>
    </source>
</evidence>
<comment type="similarity">
    <text evidence="1 4">Belongs to the glycosyl hydrolase 31 family.</text>
</comment>
<dbReference type="Pfam" id="PF21365">
    <property type="entry name" value="Glyco_hydro_31_3rd"/>
    <property type="match status" value="1"/>
</dbReference>
<evidence type="ECO:0000259" key="7">
    <source>
        <dbReference type="Pfam" id="PF21365"/>
    </source>
</evidence>
<reference evidence="8" key="2">
    <citation type="journal article" date="2021" name="Sci. Rep.">
        <title>The distribution of antibiotic resistance genes in chicken gut microbiota commensals.</title>
        <authorList>
            <person name="Juricova H."/>
            <person name="Matiasovicova J."/>
            <person name="Kubasova T."/>
            <person name="Cejkova D."/>
            <person name="Rychlik I."/>
        </authorList>
    </citation>
    <scope>NUCLEOTIDE SEQUENCE</scope>
    <source>
        <strain evidence="8">An420c</strain>
    </source>
</reference>